<dbReference type="VEuPathDB" id="VectorBase:AQUA011919"/>
<name>A0A182XPW7_ANOQN</name>
<organism evidence="1 2">
    <name type="scientific">Anopheles quadriannulatus</name>
    <name type="common">Mosquito</name>
    <dbReference type="NCBI Taxonomy" id="34691"/>
    <lineage>
        <taxon>Eukaryota</taxon>
        <taxon>Metazoa</taxon>
        <taxon>Ecdysozoa</taxon>
        <taxon>Arthropoda</taxon>
        <taxon>Hexapoda</taxon>
        <taxon>Insecta</taxon>
        <taxon>Pterygota</taxon>
        <taxon>Neoptera</taxon>
        <taxon>Endopterygota</taxon>
        <taxon>Diptera</taxon>
        <taxon>Nematocera</taxon>
        <taxon>Culicoidea</taxon>
        <taxon>Culicidae</taxon>
        <taxon>Anophelinae</taxon>
        <taxon>Anopheles</taxon>
    </lineage>
</organism>
<keyword evidence="2" id="KW-1185">Reference proteome</keyword>
<dbReference type="EnsemblMetazoa" id="AQUA011919-RA">
    <property type="protein sequence ID" value="AQUA011919-PA"/>
    <property type="gene ID" value="AQUA011919"/>
</dbReference>
<reference evidence="1" key="1">
    <citation type="submission" date="2020-05" db="UniProtKB">
        <authorList>
            <consortium name="EnsemblMetazoa"/>
        </authorList>
    </citation>
    <scope>IDENTIFICATION</scope>
    <source>
        <strain evidence="1">SANGQUA</strain>
    </source>
</reference>
<accession>A0A182XPW7</accession>
<dbReference type="PANTHER" id="PTHR33053">
    <property type="entry name" value="PROTEIN, PUTATIVE-RELATED"/>
    <property type="match status" value="1"/>
</dbReference>
<evidence type="ECO:0000313" key="1">
    <source>
        <dbReference type="EnsemblMetazoa" id="AQUA011919-PA"/>
    </source>
</evidence>
<proteinExistence type="predicted"/>
<protein>
    <submittedName>
        <fullName evidence="1">Uncharacterized protein</fullName>
    </submittedName>
</protein>
<sequence length="405" mass="46097">MANIVSERYQFRMLKQSSDQSINDYIISLKAKAQSQIRKRTAQQAEYEEGQSSSARRVRMAAMNTPEADSNAVEPTQGLSFINDDDDNIIEVMSSEGFNPQNHTLQECLRFWALSSNTPHTSVNMLLRILREKTIYRLPKDARTLLQTNQAPKPIIKNIGTGQFWYQGVAKCLKNTFRNVMFEAHSELPLTFFIDGVPLHKSSRMAFWPILMRIHTMPHVHPMTVAIFCGPSKPSSTQEYLGELVDELNLLMEQSINLGVQGFGGKHGCMKCTVVGYRHSISNAMCFPIATMFPARTNEAFRGMEYGEHHKETTPLIKLDNFDIVEDVIVSDRLHLIDLGVTRKFLQGWIFGQWGAPQLSPEAISNMSIALTNISLPSEIHRKFRQLDDVRFWKGSEYSSFLHYA</sequence>
<evidence type="ECO:0000313" key="2">
    <source>
        <dbReference type="Proteomes" id="UP000076407"/>
    </source>
</evidence>
<dbReference type="PANTHER" id="PTHR33053:SF9">
    <property type="entry name" value="AGAP000105-PA"/>
    <property type="match status" value="1"/>
</dbReference>
<dbReference type="Proteomes" id="UP000076407">
    <property type="component" value="Unassembled WGS sequence"/>
</dbReference>
<dbReference type="AlphaFoldDB" id="A0A182XPW7"/>
<dbReference type="STRING" id="34691.A0A182XPW7"/>